<name>A0A9W7F439_9STRA</name>
<dbReference type="OrthoDB" id="191830at2759"/>
<dbReference type="Pfam" id="PF03372">
    <property type="entry name" value="Exo_endo_phos"/>
    <property type="match status" value="1"/>
</dbReference>
<accession>A0A9W7F439</accession>
<dbReference type="Gene3D" id="3.60.10.10">
    <property type="entry name" value="Endonuclease/exonuclease/phosphatase"/>
    <property type="match status" value="1"/>
</dbReference>
<keyword evidence="1" id="KW-0175">Coiled coil</keyword>
<dbReference type="SUPFAM" id="SSF56219">
    <property type="entry name" value="DNase I-like"/>
    <property type="match status" value="1"/>
</dbReference>
<keyword evidence="4" id="KW-1185">Reference proteome</keyword>
<gene>
    <name evidence="3" type="ORF">TrLO_g8511</name>
</gene>
<feature type="domain" description="Endonuclease/exonuclease/phosphatase" evidence="2">
    <location>
        <begin position="90"/>
        <end position="334"/>
    </location>
</feature>
<dbReference type="EMBL" id="BRXW01000025">
    <property type="protein sequence ID" value="GMI00713.1"/>
    <property type="molecule type" value="Genomic_DNA"/>
</dbReference>
<evidence type="ECO:0000259" key="2">
    <source>
        <dbReference type="Pfam" id="PF03372"/>
    </source>
</evidence>
<dbReference type="PANTHER" id="PTHR14859">
    <property type="entry name" value="CALCOFLUOR WHITE HYPERSENSITIVE PROTEIN PRECURSOR"/>
    <property type="match status" value="1"/>
</dbReference>
<dbReference type="InterPro" id="IPR036691">
    <property type="entry name" value="Endo/exonu/phosph_ase_sf"/>
</dbReference>
<comment type="caution">
    <text evidence="3">The sequence shown here is derived from an EMBL/GenBank/DDBJ whole genome shotgun (WGS) entry which is preliminary data.</text>
</comment>
<evidence type="ECO:0000313" key="3">
    <source>
        <dbReference type="EMBL" id="GMI00713.1"/>
    </source>
</evidence>
<dbReference type="GO" id="GO:0003824">
    <property type="term" value="F:catalytic activity"/>
    <property type="evidence" value="ECO:0007669"/>
    <property type="project" value="InterPro"/>
</dbReference>
<feature type="coiled-coil region" evidence="1">
    <location>
        <begin position="59"/>
        <end position="86"/>
    </location>
</feature>
<proteinExistence type="predicted"/>
<evidence type="ECO:0000256" key="1">
    <source>
        <dbReference type="SAM" id="Coils"/>
    </source>
</evidence>
<dbReference type="InterPro" id="IPR051916">
    <property type="entry name" value="GPI-anchor_lipid_remodeler"/>
</dbReference>
<dbReference type="PANTHER" id="PTHR14859:SF1">
    <property type="entry name" value="PGAP2-INTERACTING PROTEIN"/>
    <property type="match status" value="1"/>
</dbReference>
<dbReference type="Proteomes" id="UP001165122">
    <property type="component" value="Unassembled WGS sequence"/>
</dbReference>
<dbReference type="GO" id="GO:0016020">
    <property type="term" value="C:membrane"/>
    <property type="evidence" value="ECO:0007669"/>
    <property type="project" value="GOC"/>
</dbReference>
<protein>
    <recommendedName>
        <fullName evidence="2">Endonuclease/exonuclease/phosphatase domain-containing protein</fullName>
    </recommendedName>
</protein>
<dbReference type="InterPro" id="IPR005135">
    <property type="entry name" value="Endo/exonuclease/phosphatase"/>
</dbReference>
<organism evidence="3 4">
    <name type="scientific">Triparma laevis f. longispina</name>
    <dbReference type="NCBI Taxonomy" id="1714387"/>
    <lineage>
        <taxon>Eukaryota</taxon>
        <taxon>Sar</taxon>
        <taxon>Stramenopiles</taxon>
        <taxon>Ochrophyta</taxon>
        <taxon>Bolidophyceae</taxon>
        <taxon>Parmales</taxon>
        <taxon>Triparmaceae</taxon>
        <taxon>Triparma</taxon>
    </lineage>
</organism>
<dbReference type="GO" id="GO:0006506">
    <property type="term" value="P:GPI anchor biosynthetic process"/>
    <property type="evidence" value="ECO:0007669"/>
    <property type="project" value="TreeGrafter"/>
</dbReference>
<evidence type="ECO:0000313" key="4">
    <source>
        <dbReference type="Proteomes" id="UP001165122"/>
    </source>
</evidence>
<reference evidence="4" key="1">
    <citation type="journal article" date="2023" name="Commun. Biol.">
        <title>Genome analysis of Parmales, the sister group of diatoms, reveals the evolutionary specialization of diatoms from phago-mixotrophs to photoautotrophs.</title>
        <authorList>
            <person name="Ban H."/>
            <person name="Sato S."/>
            <person name="Yoshikawa S."/>
            <person name="Yamada K."/>
            <person name="Nakamura Y."/>
            <person name="Ichinomiya M."/>
            <person name="Sato N."/>
            <person name="Blanc-Mathieu R."/>
            <person name="Endo H."/>
            <person name="Kuwata A."/>
            <person name="Ogata H."/>
        </authorList>
    </citation>
    <scope>NUCLEOTIDE SEQUENCE [LARGE SCALE GENOMIC DNA]</scope>
    <source>
        <strain evidence="4">NIES 3700</strain>
    </source>
</reference>
<dbReference type="AlphaFoldDB" id="A0A9W7F439"/>
<sequence>MISALTSLTMHSTTWFMTTQQHLKTPSPFTPLYIAQLISLLPLLVLGIVLDRRRPVPALHVSDQEKQQQQQQHQQQQQQFIKIDNELKVMTYNVQCCLSTSSVYSPSLTCSIILKHSPDIVLLQELTNKGMTNSWIGTTSHSATETDEPVNSVNQIELLVEILKKNGLKYTGHYHGPHSLSESSPDRSGTYGIGILILEKHKIVKHDTLTYTRIPTREIRGALSVSVEIDSKIVKFVCTHLQHDPTGHEQYRQTLELIDFAGDGEVVIGGDLNCFSGKSSSAVRTLKDKFGDGNVEGLTFPHKWLDLKLDYLFCGGEIKRVREDRILEGEWSDHYPVLAVVGYEK</sequence>